<reference evidence="8" key="1">
    <citation type="submission" date="2017-02" db="EMBL/GenBank/DDBJ databases">
        <authorList>
            <person name="Varghese N."/>
            <person name="Submissions S."/>
        </authorList>
    </citation>
    <scope>NUCLEOTIDE SEQUENCE [LARGE SCALE GENOMIC DNA]</scope>
    <source>
        <strain evidence="8">SM117</strain>
    </source>
</reference>
<evidence type="ECO:0000256" key="1">
    <source>
        <dbReference type="ARBA" id="ARBA00008779"/>
    </source>
</evidence>
<organism evidence="7 8">
    <name type="scientific">Novosphingobium mathurense</name>
    <dbReference type="NCBI Taxonomy" id="428990"/>
    <lineage>
        <taxon>Bacteria</taxon>
        <taxon>Pseudomonadati</taxon>
        <taxon>Pseudomonadota</taxon>
        <taxon>Alphaproteobacteria</taxon>
        <taxon>Sphingomonadales</taxon>
        <taxon>Sphingomonadaceae</taxon>
        <taxon>Novosphingobium</taxon>
    </lineage>
</organism>
<sequence>MAKKNHGATRRMLPLLLAGACGFALPIGAIAQEMPQAAPPEFVRHAPTDAPNVVVILLDDVGWGSASTFGGPVATPALDALAKQGLSYTRFHTTAICSPTRTSLLTGRNAHASGIGAVMNSADARPGYSGFHRKDTATIAEVLRQHGYATGAFGKWHQTPDWEASRAGPFDRWPTGEGFDTFYGFLGGETDQFTPTLYEGTAPVDQPRREGYHLSEDLADHSIAWMREQRALRPDHPFFLYLATGGIHAPIQAPDAYIAKYKGSFDMGWDKLREQTFARQKAMGLFPADASMPPRPPEIPAWDSLSREEQAFAARTMEAYAGFLDHTDAQVGRVLQALKDDGQFDNTLVFYVVGDNGASLEGGLLGSLNYLGALIGLPQDEAAKLARIGDAGTARSYTHVNSGWAWAADTPFQWGKAMPAWLGAIRNPLVISWPEKIGADEQGQRRNQFGHVNDIAPTILEAAGIAAPKVVNGVDQRSMDGTSLIYSFDAPHAPERHTRQYFEVFGSRALYENGWFAAADHGRLPWKSFNPMAPSPDKDEWRLYDLDSDPTQVLDLADSKPARLAQMQAAFLAEAARNDVLPIEGQHLRSGLPELAASRRSVTYPGTAQAIPEPALPKMANRSWRIEAKIEAGKAAKGVIAALGGHSAGWSLWLDEQSRPVFTYRLFDLQTLNLRADTPLKPGSHSIAIDFAYDGGGYGKGGNVALTVDGKPVGSGRLHASTTGVYTIDETFDVGRDRGSSVAAYPPTDRIGYPISGGAVDSVTISLPERN</sequence>
<evidence type="ECO:0000313" key="8">
    <source>
        <dbReference type="Proteomes" id="UP000190989"/>
    </source>
</evidence>
<evidence type="ECO:0000256" key="2">
    <source>
        <dbReference type="ARBA" id="ARBA00022723"/>
    </source>
</evidence>
<dbReference type="InterPro" id="IPR024607">
    <property type="entry name" value="Sulfatase_CS"/>
</dbReference>
<dbReference type="EMBL" id="FVZE01000004">
    <property type="protein sequence ID" value="SLK02063.1"/>
    <property type="molecule type" value="Genomic_DNA"/>
</dbReference>
<name>A0A1U6I206_9SPHN</name>
<evidence type="ECO:0000256" key="5">
    <source>
        <dbReference type="SAM" id="SignalP"/>
    </source>
</evidence>
<proteinExistence type="inferred from homology"/>
<dbReference type="Proteomes" id="UP000190989">
    <property type="component" value="Unassembled WGS sequence"/>
</dbReference>
<dbReference type="PANTHER" id="PTHR42693:SF43">
    <property type="entry name" value="BLL2667 PROTEIN"/>
    <property type="match status" value="1"/>
</dbReference>
<dbReference type="PROSITE" id="PS00523">
    <property type="entry name" value="SULFATASE_1"/>
    <property type="match status" value="1"/>
</dbReference>
<dbReference type="SUPFAM" id="SSF53649">
    <property type="entry name" value="Alkaline phosphatase-like"/>
    <property type="match status" value="1"/>
</dbReference>
<keyword evidence="2" id="KW-0479">Metal-binding</keyword>
<gene>
    <name evidence="7" type="ORF">SAMN06295987_10438</name>
</gene>
<dbReference type="PANTHER" id="PTHR42693">
    <property type="entry name" value="ARYLSULFATASE FAMILY MEMBER"/>
    <property type="match status" value="1"/>
</dbReference>
<dbReference type="InterPro" id="IPR017850">
    <property type="entry name" value="Alkaline_phosphatase_core_sf"/>
</dbReference>
<dbReference type="RefSeq" id="WP_079730755.1">
    <property type="nucleotide sequence ID" value="NZ_FVZE01000004.1"/>
</dbReference>
<dbReference type="InterPro" id="IPR050738">
    <property type="entry name" value="Sulfatase"/>
</dbReference>
<dbReference type="GO" id="GO:0016787">
    <property type="term" value="F:hydrolase activity"/>
    <property type="evidence" value="ECO:0007669"/>
    <property type="project" value="UniProtKB-KW"/>
</dbReference>
<evidence type="ECO:0000256" key="3">
    <source>
        <dbReference type="ARBA" id="ARBA00022801"/>
    </source>
</evidence>
<dbReference type="CDD" id="cd16025">
    <property type="entry name" value="PAS_like"/>
    <property type="match status" value="1"/>
</dbReference>
<keyword evidence="4" id="KW-0106">Calcium</keyword>
<dbReference type="STRING" id="428990.SAMN06295987_10438"/>
<feature type="domain" description="Sulfatase N-terminal" evidence="6">
    <location>
        <begin position="51"/>
        <end position="465"/>
    </location>
</feature>
<dbReference type="Gene3D" id="3.30.1120.10">
    <property type="match status" value="1"/>
</dbReference>
<dbReference type="Gene3D" id="3.40.720.10">
    <property type="entry name" value="Alkaline Phosphatase, subunit A"/>
    <property type="match status" value="1"/>
</dbReference>
<feature type="chain" id="PRO_5012707787" evidence="5">
    <location>
        <begin position="32"/>
        <end position="771"/>
    </location>
</feature>
<evidence type="ECO:0000259" key="6">
    <source>
        <dbReference type="Pfam" id="PF00884"/>
    </source>
</evidence>
<dbReference type="InterPro" id="IPR000917">
    <property type="entry name" value="Sulfatase_N"/>
</dbReference>
<keyword evidence="3" id="KW-0378">Hydrolase</keyword>
<keyword evidence="5" id="KW-0732">Signal</keyword>
<protein>
    <submittedName>
        <fullName evidence="7">Arylsulfatase</fullName>
    </submittedName>
</protein>
<comment type="similarity">
    <text evidence="1">Belongs to the sulfatase family.</text>
</comment>
<dbReference type="AlphaFoldDB" id="A0A1U6I206"/>
<evidence type="ECO:0000313" key="7">
    <source>
        <dbReference type="EMBL" id="SLK02063.1"/>
    </source>
</evidence>
<evidence type="ECO:0000256" key="4">
    <source>
        <dbReference type="ARBA" id="ARBA00022837"/>
    </source>
</evidence>
<feature type="signal peptide" evidence="5">
    <location>
        <begin position="1"/>
        <end position="31"/>
    </location>
</feature>
<accession>A0A1U6I206</accession>
<dbReference type="GO" id="GO:0046872">
    <property type="term" value="F:metal ion binding"/>
    <property type="evidence" value="ECO:0007669"/>
    <property type="project" value="UniProtKB-KW"/>
</dbReference>
<keyword evidence="8" id="KW-1185">Reference proteome</keyword>
<dbReference type="Pfam" id="PF00884">
    <property type="entry name" value="Sulfatase"/>
    <property type="match status" value="1"/>
</dbReference>